<dbReference type="Pfam" id="PF01762">
    <property type="entry name" value="Galactosyl_T"/>
    <property type="match status" value="1"/>
</dbReference>
<feature type="region of interest" description="Disordered" evidence="11">
    <location>
        <begin position="197"/>
        <end position="237"/>
    </location>
</feature>
<evidence type="ECO:0000256" key="5">
    <source>
        <dbReference type="ARBA" id="ARBA00022692"/>
    </source>
</evidence>
<dbReference type="VEuPathDB" id="VectorBase:MDOA007062"/>
<evidence type="ECO:0000256" key="1">
    <source>
        <dbReference type="ARBA" id="ARBA00004323"/>
    </source>
</evidence>
<name>T1PD96_MUSDO</name>
<dbReference type="GO" id="GO:0016758">
    <property type="term" value="F:hexosyltransferase activity"/>
    <property type="evidence" value="ECO:0007669"/>
    <property type="project" value="InterPro"/>
</dbReference>
<dbReference type="InterPro" id="IPR002659">
    <property type="entry name" value="Glyco_trans_31"/>
</dbReference>
<feature type="compositionally biased region" description="Low complexity" evidence="11">
    <location>
        <begin position="213"/>
        <end position="231"/>
    </location>
</feature>
<feature type="compositionally biased region" description="Basic and acidic residues" evidence="11">
    <location>
        <begin position="323"/>
        <end position="342"/>
    </location>
</feature>
<feature type="transmembrane region" description="Helical" evidence="12">
    <location>
        <begin position="12"/>
        <end position="30"/>
    </location>
</feature>
<feature type="region of interest" description="Disordered" evidence="11">
    <location>
        <begin position="120"/>
        <end position="172"/>
    </location>
</feature>
<feature type="region of interest" description="Disordered" evidence="11">
    <location>
        <begin position="276"/>
        <end position="296"/>
    </location>
</feature>
<evidence type="ECO:0000256" key="4">
    <source>
        <dbReference type="ARBA" id="ARBA00022679"/>
    </source>
</evidence>
<dbReference type="PANTHER" id="PTHR11214:SF379">
    <property type="entry name" value="HEXOSYLTRANSFERASE-RELATED"/>
    <property type="match status" value="1"/>
</dbReference>
<evidence type="ECO:0000256" key="3">
    <source>
        <dbReference type="ARBA" id="ARBA00022676"/>
    </source>
</evidence>
<evidence type="ECO:0000256" key="7">
    <source>
        <dbReference type="ARBA" id="ARBA00022989"/>
    </source>
</evidence>
<accession>T1PD96</accession>
<keyword evidence="7 12" id="KW-1133">Transmembrane helix</keyword>
<dbReference type="AlphaFoldDB" id="T1PD96"/>
<evidence type="ECO:0000256" key="11">
    <source>
        <dbReference type="SAM" id="MobiDB-lite"/>
    </source>
</evidence>
<organism evidence="13">
    <name type="scientific">Musca domestica</name>
    <name type="common">House fly</name>
    <dbReference type="NCBI Taxonomy" id="7370"/>
    <lineage>
        <taxon>Eukaryota</taxon>
        <taxon>Metazoa</taxon>
        <taxon>Ecdysozoa</taxon>
        <taxon>Arthropoda</taxon>
        <taxon>Hexapoda</taxon>
        <taxon>Insecta</taxon>
        <taxon>Pterygota</taxon>
        <taxon>Neoptera</taxon>
        <taxon>Endopterygota</taxon>
        <taxon>Diptera</taxon>
        <taxon>Brachycera</taxon>
        <taxon>Muscomorpha</taxon>
        <taxon>Muscoidea</taxon>
        <taxon>Muscidae</taxon>
        <taxon>Musca</taxon>
    </lineage>
</organism>
<keyword evidence="8" id="KW-0333">Golgi apparatus</keyword>
<protein>
    <submittedName>
        <fullName evidence="13">Galactosyltransferase</fullName>
    </submittedName>
</protein>
<keyword evidence="10" id="KW-0325">Glycoprotein</keyword>
<proteinExistence type="evidence at transcript level"/>
<evidence type="ECO:0000313" key="13">
    <source>
        <dbReference type="EMBL" id="AFP61360.1"/>
    </source>
</evidence>
<reference evidence="13" key="1">
    <citation type="submission" date="2012-08" db="EMBL/GenBank/DDBJ databases">
        <title>Transcriptome of adult Musca domestica launches a platform for comparative house fly gene expression and characterization of differential gene expression among resistant and susceptible house flies.</title>
        <authorList>
            <person name="Liu N."/>
            <person name="Zhang L."/>
            <person name="Li M."/>
            <person name="Reid W."/>
        </authorList>
    </citation>
    <scope>NUCLEOTIDE SEQUENCE</scope>
    <source>
        <strain evidence="13">ALHF</strain>
        <tissue evidence="13">Whole body</tissue>
    </source>
</reference>
<dbReference type="PANTHER" id="PTHR11214">
    <property type="entry name" value="BETA-1,3-N-ACETYLGLUCOSAMINYLTRANSFERASE"/>
    <property type="match status" value="1"/>
</dbReference>
<feature type="region of interest" description="Disordered" evidence="11">
    <location>
        <begin position="317"/>
        <end position="347"/>
    </location>
</feature>
<keyword evidence="9 12" id="KW-0472">Membrane</keyword>
<keyword evidence="5 12" id="KW-0812">Transmembrane</keyword>
<evidence type="ECO:0000256" key="6">
    <source>
        <dbReference type="ARBA" id="ARBA00022968"/>
    </source>
</evidence>
<comment type="similarity">
    <text evidence="2">Belongs to the glycosyltransferase 31 family.</text>
</comment>
<evidence type="ECO:0000256" key="8">
    <source>
        <dbReference type="ARBA" id="ARBA00023034"/>
    </source>
</evidence>
<dbReference type="GO" id="GO:0000139">
    <property type="term" value="C:Golgi membrane"/>
    <property type="evidence" value="ECO:0007669"/>
    <property type="project" value="UniProtKB-SubCell"/>
</dbReference>
<dbReference type="EMBL" id="KA646731">
    <property type="protein sequence ID" value="AFP61360.1"/>
    <property type="molecule type" value="mRNA"/>
</dbReference>
<dbReference type="VEuPathDB" id="VectorBase:MDOMA2_018496"/>
<evidence type="ECO:0000256" key="9">
    <source>
        <dbReference type="ARBA" id="ARBA00023136"/>
    </source>
</evidence>
<keyword evidence="3 13" id="KW-0328">Glycosyltransferase</keyword>
<evidence type="ECO:0000256" key="10">
    <source>
        <dbReference type="ARBA" id="ARBA00023180"/>
    </source>
</evidence>
<dbReference type="GO" id="GO:0006493">
    <property type="term" value="P:protein O-linked glycosylation"/>
    <property type="evidence" value="ECO:0007669"/>
    <property type="project" value="TreeGrafter"/>
</dbReference>
<keyword evidence="6" id="KW-0735">Signal-anchor</keyword>
<sequence>MASNMHNTRLLRFLIVVSIVVLTIFIYASYSSTQTLAPPPMRNTAMASLMAFSMANKSSSGAGSNADVLEPVASANVKNNRAAPPYIRYENLPSAGGGGGSHGNDVVVIKKLTHHREPTIDENAIDGGGSDGPGTDVGAAGEAGTGGAEDLPLGGGGVGAGVGDDTALDHFNNQNNDLMQEEQYVQAVENNLVNINNSAASAGSGTGGGETKQQQQSPEGQQSQQQQQAQQNKISDSDVLIPTSNLQKFIESADKILKNISSQHQVMATADTINKSPDKYYLPLDPNNDDNEILDDNDEAQQPSVIMTIKGGAGDILSNINNKDNEKNADDNKNNNKNEAAKQEASAAVSSASAAGAAAAPSSASSAKTTATTKKAATKVQSADPTQGIPTQQIYEPGHMNEEIDIEQICPNKGDKLKLLILITSAQTHTEARLAIRQTWGHFGTRRDVSTAFILGRTTNATINEALTQENMIYGDLIRGHFIDSYNNLTLKTLSSLEWVDNHCPKAKYILKTDDDMFINVPKLLQFLDAHAKDKRVIYGRLAKKWKPIRNKKSKYYISTGQFNAAVFPPFTTGPAYVLTSDIVHELYVRSLHQVYLKLEDVFTTGIVAQQLGIKRVHVNEFLNRRIAFNPCNIRKSISVHMIKANEQFDLWKKLLDQTTKCK</sequence>
<feature type="compositionally biased region" description="Acidic residues" evidence="11">
    <location>
        <begin position="287"/>
        <end position="296"/>
    </location>
</feature>
<comment type="subcellular location">
    <subcellularLocation>
        <location evidence="1">Golgi apparatus membrane</location>
        <topology evidence="1">Single-pass type II membrane protein</topology>
    </subcellularLocation>
</comment>
<dbReference type="Gene3D" id="3.90.550.50">
    <property type="match status" value="1"/>
</dbReference>
<feature type="compositionally biased region" description="Gly residues" evidence="11">
    <location>
        <begin position="141"/>
        <end position="162"/>
    </location>
</feature>
<evidence type="ECO:0000256" key="2">
    <source>
        <dbReference type="ARBA" id="ARBA00008661"/>
    </source>
</evidence>
<keyword evidence="4 13" id="KW-0808">Transferase</keyword>
<evidence type="ECO:0000256" key="12">
    <source>
        <dbReference type="SAM" id="Phobius"/>
    </source>
</evidence>
<dbReference type="FunFam" id="3.90.550.50:FF:000001">
    <property type="entry name" value="Hexosyltransferase"/>
    <property type="match status" value="1"/>
</dbReference>